<dbReference type="EMBL" id="LXQA010016470">
    <property type="protein sequence ID" value="MCH89590.1"/>
    <property type="molecule type" value="Genomic_DNA"/>
</dbReference>
<evidence type="ECO:0000313" key="2">
    <source>
        <dbReference type="Proteomes" id="UP000265520"/>
    </source>
</evidence>
<protein>
    <submittedName>
        <fullName evidence="1">Uncharacterized protein</fullName>
    </submittedName>
</protein>
<gene>
    <name evidence="1" type="ORF">A2U01_0010490</name>
</gene>
<proteinExistence type="predicted"/>
<accession>A0A392MQ18</accession>
<dbReference type="Proteomes" id="UP000265520">
    <property type="component" value="Unassembled WGS sequence"/>
</dbReference>
<keyword evidence="2" id="KW-1185">Reference proteome</keyword>
<evidence type="ECO:0000313" key="1">
    <source>
        <dbReference type="EMBL" id="MCH89590.1"/>
    </source>
</evidence>
<sequence length="100" mass="10975">MSLSFDVGAPSNGKYVSEYPLLPPSSTTTCLYFLAKRKPMSGIIIHLSSRAWPIPAGQNILNDIKSFLTTEHFKIAGPILVQLNSEIKKDDVVSLIRSAK</sequence>
<comment type="caution">
    <text evidence="1">The sequence shown here is derived from an EMBL/GenBank/DDBJ whole genome shotgun (WGS) entry which is preliminary data.</text>
</comment>
<reference evidence="1 2" key="1">
    <citation type="journal article" date="2018" name="Front. Plant Sci.">
        <title>Red Clover (Trifolium pratense) and Zigzag Clover (T. medium) - A Picture of Genomic Similarities and Differences.</title>
        <authorList>
            <person name="Dluhosova J."/>
            <person name="Istvanek J."/>
            <person name="Nedelnik J."/>
            <person name="Repkova J."/>
        </authorList>
    </citation>
    <scope>NUCLEOTIDE SEQUENCE [LARGE SCALE GENOMIC DNA]</scope>
    <source>
        <strain evidence="2">cv. 10/8</strain>
        <tissue evidence="1">Leaf</tissue>
    </source>
</reference>
<dbReference type="AlphaFoldDB" id="A0A392MQ18"/>
<organism evidence="1 2">
    <name type="scientific">Trifolium medium</name>
    <dbReference type="NCBI Taxonomy" id="97028"/>
    <lineage>
        <taxon>Eukaryota</taxon>
        <taxon>Viridiplantae</taxon>
        <taxon>Streptophyta</taxon>
        <taxon>Embryophyta</taxon>
        <taxon>Tracheophyta</taxon>
        <taxon>Spermatophyta</taxon>
        <taxon>Magnoliopsida</taxon>
        <taxon>eudicotyledons</taxon>
        <taxon>Gunneridae</taxon>
        <taxon>Pentapetalae</taxon>
        <taxon>rosids</taxon>
        <taxon>fabids</taxon>
        <taxon>Fabales</taxon>
        <taxon>Fabaceae</taxon>
        <taxon>Papilionoideae</taxon>
        <taxon>50 kb inversion clade</taxon>
        <taxon>NPAAA clade</taxon>
        <taxon>Hologalegina</taxon>
        <taxon>IRL clade</taxon>
        <taxon>Trifolieae</taxon>
        <taxon>Trifolium</taxon>
    </lineage>
</organism>
<name>A0A392MQ18_9FABA</name>